<evidence type="ECO:0000313" key="6">
    <source>
        <dbReference type="Proteomes" id="UP000313645"/>
    </source>
</evidence>
<dbReference type="RefSeq" id="WP_131483954.1">
    <property type="nucleotide sequence ID" value="NZ_SJDL01000051.1"/>
</dbReference>
<keyword evidence="1" id="KW-0805">Transcription regulation</keyword>
<dbReference type="SMART" id="SM00342">
    <property type="entry name" value="HTH_ARAC"/>
    <property type="match status" value="1"/>
</dbReference>
<evidence type="ECO:0000256" key="2">
    <source>
        <dbReference type="ARBA" id="ARBA00023125"/>
    </source>
</evidence>
<keyword evidence="6" id="KW-1185">Reference proteome</keyword>
<protein>
    <submittedName>
        <fullName evidence="5">AraC family transcriptional regulator</fullName>
    </submittedName>
</protein>
<accession>A0ABY1ZG42</accession>
<keyword evidence="2" id="KW-0238">DNA-binding</keyword>
<dbReference type="InterPro" id="IPR046532">
    <property type="entry name" value="DUF6597"/>
</dbReference>
<dbReference type="Proteomes" id="UP000313645">
    <property type="component" value="Unassembled WGS sequence"/>
</dbReference>
<dbReference type="PANTHER" id="PTHR46796:SF15">
    <property type="entry name" value="BLL1074 PROTEIN"/>
    <property type="match status" value="1"/>
</dbReference>
<gene>
    <name evidence="5" type="ORF">EZI54_21575</name>
</gene>
<dbReference type="PANTHER" id="PTHR46796">
    <property type="entry name" value="HTH-TYPE TRANSCRIPTIONAL ACTIVATOR RHAS-RELATED"/>
    <property type="match status" value="1"/>
</dbReference>
<dbReference type="InterPro" id="IPR050204">
    <property type="entry name" value="AraC_XylS_family_regulators"/>
</dbReference>
<dbReference type="Gene3D" id="1.10.10.60">
    <property type="entry name" value="Homeodomain-like"/>
    <property type="match status" value="1"/>
</dbReference>
<proteinExistence type="predicted"/>
<dbReference type="PROSITE" id="PS01124">
    <property type="entry name" value="HTH_ARAC_FAMILY_2"/>
    <property type="match status" value="1"/>
</dbReference>
<evidence type="ECO:0000256" key="1">
    <source>
        <dbReference type="ARBA" id="ARBA00023015"/>
    </source>
</evidence>
<dbReference type="Pfam" id="PF20240">
    <property type="entry name" value="DUF6597"/>
    <property type="match status" value="1"/>
</dbReference>
<evidence type="ECO:0000259" key="4">
    <source>
        <dbReference type="PROSITE" id="PS01124"/>
    </source>
</evidence>
<comment type="caution">
    <text evidence="5">The sequence shown here is derived from an EMBL/GenBank/DDBJ whole genome shotgun (WGS) entry which is preliminary data.</text>
</comment>
<name>A0ABY1ZG42_9GAMM</name>
<evidence type="ECO:0000313" key="5">
    <source>
        <dbReference type="EMBL" id="TBW48229.1"/>
    </source>
</evidence>
<organism evidence="5 6">
    <name type="scientific">Marinobacter halodurans</name>
    <dbReference type="NCBI Taxonomy" id="2528979"/>
    <lineage>
        <taxon>Bacteria</taxon>
        <taxon>Pseudomonadati</taxon>
        <taxon>Pseudomonadota</taxon>
        <taxon>Gammaproteobacteria</taxon>
        <taxon>Pseudomonadales</taxon>
        <taxon>Marinobacteraceae</taxon>
        <taxon>Marinobacter</taxon>
    </lineage>
</organism>
<keyword evidence="3" id="KW-0804">Transcription</keyword>
<sequence length="291" mass="32475">MTIYREFAPSAALAPFVECFWVARSGERTGATSREILLPDGTTQLILSFGGAYRRFQHADAERGERVAGSHVAGLRATGVFIEQEGGEDIFAIRFRAGGLYPFLQIPMLELVQGNLALEDAPARLADELEGRVFDAITPEQRVAAAEALLLRRLRATGAEAETRAAYVRHAVGRIYASQGRVSIDALSRELGLGYRTLDRAFNQYVGVPPKRLCRIVRFNHALLLMQQHGAGDVPWIALEAGYADQPHLIRDFREFAHATPVPFLERRYRIVEVSRPALERRLSNSFNTDR</sequence>
<reference evidence="5 6" key="1">
    <citation type="submission" date="2019-02" db="EMBL/GenBank/DDBJ databases">
        <title>Marinobacter halodurans sp. nov., a marine bacterium isolated from sea tidal flat.</title>
        <authorList>
            <person name="Yoo Y."/>
            <person name="Lee D.W."/>
            <person name="Kim B.S."/>
            <person name="Kim J.-J."/>
        </authorList>
    </citation>
    <scope>NUCLEOTIDE SEQUENCE [LARGE SCALE GENOMIC DNA]</scope>
    <source>
        <strain evidence="5 6">YJ-S3-2</strain>
    </source>
</reference>
<dbReference type="Pfam" id="PF12833">
    <property type="entry name" value="HTH_18"/>
    <property type="match status" value="1"/>
</dbReference>
<feature type="domain" description="HTH araC/xylS-type" evidence="4">
    <location>
        <begin position="166"/>
        <end position="267"/>
    </location>
</feature>
<dbReference type="EMBL" id="SJDL01000051">
    <property type="protein sequence ID" value="TBW48229.1"/>
    <property type="molecule type" value="Genomic_DNA"/>
</dbReference>
<evidence type="ECO:0000256" key="3">
    <source>
        <dbReference type="ARBA" id="ARBA00023163"/>
    </source>
</evidence>
<dbReference type="InterPro" id="IPR018060">
    <property type="entry name" value="HTH_AraC"/>
</dbReference>